<evidence type="ECO:0000313" key="3">
    <source>
        <dbReference type="Proteomes" id="UP000299102"/>
    </source>
</evidence>
<organism evidence="2 3">
    <name type="scientific">Eumeta variegata</name>
    <name type="common">Bagworm moth</name>
    <name type="synonym">Eumeta japonica</name>
    <dbReference type="NCBI Taxonomy" id="151549"/>
    <lineage>
        <taxon>Eukaryota</taxon>
        <taxon>Metazoa</taxon>
        <taxon>Ecdysozoa</taxon>
        <taxon>Arthropoda</taxon>
        <taxon>Hexapoda</taxon>
        <taxon>Insecta</taxon>
        <taxon>Pterygota</taxon>
        <taxon>Neoptera</taxon>
        <taxon>Endopterygota</taxon>
        <taxon>Lepidoptera</taxon>
        <taxon>Glossata</taxon>
        <taxon>Ditrysia</taxon>
        <taxon>Tineoidea</taxon>
        <taxon>Psychidae</taxon>
        <taxon>Oiketicinae</taxon>
        <taxon>Eumeta</taxon>
    </lineage>
</organism>
<dbReference type="AlphaFoldDB" id="A0A4C1VET9"/>
<feature type="compositionally biased region" description="Basic residues" evidence="1">
    <location>
        <begin position="148"/>
        <end position="157"/>
    </location>
</feature>
<protein>
    <submittedName>
        <fullName evidence="2">Uncharacterized protein</fullName>
    </submittedName>
</protein>
<dbReference type="EMBL" id="BGZK01000322">
    <property type="protein sequence ID" value="GBP36757.1"/>
    <property type="molecule type" value="Genomic_DNA"/>
</dbReference>
<accession>A0A4C1VET9</accession>
<feature type="region of interest" description="Disordered" evidence="1">
    <location>
        <begin position="130"/>
        <end position="157"/>
    </location>
</feature>
<reference evidence="2 3" key="1">
    <citation type="journal article" date="2019" name="Commun. Biol.">
        <title>The bagworm genome reveals a unique fibroin gene that provides high tensile strength.</title>
        <authorList>
            <person name="Kono N."/>
            <person name="Nakamura H."/>
            <person name="Ohtoshi R."/>
            <person name="Tomita M."/>
            <person name="Numata K."/>
            <person name="Arakawa K."/>
        </authorList>
    </citation>
    <scope>NUCLEOTIDE SEQUENCE [LARGE SCALE GENOMIC DNA]</scope>
</reference>
<proteinExistence type="predicted"/>
<evidence type="ECO:0000256" key="1">
    <source>
        <dbReference type="SAM" id="MobiDB-lite"/>
    </source>
</evidence>
<feature type="region of interest" description="Disordered" evidence="1">
    <location>
        <begin position="61"/>
        <end position="102"/>
    </location>
</feature>
<name>A0A4C1VET9_EUMVA</name>
<sequence>MVKIGIENEIWTKNVAKELKFESRTELGIRIKQRDLELVRNGIGTRTGGISGTPEAIANRSAVQGRPRAARARGSFKAVYASSRGAPAGPRRASTRAHLDSDRADHPRRFYLRRAHKLQNRFAVRRVKCPEEGSGGEGALTKSVFIKARPRRGGRHG</sequence>
<dbReference type="Proteomes" id="UP000299102">
    <property type="component" value="Unassembled WGS sequence"/>
</dbReference>
<gene>
    <name evidence="2" type="ORF">EVAR_24760_1</name>
</gene>
<evidence type="ECO:0000313" key="2">
    <source>
        <dbReference type="EMBL" id="GBP36757.1"/>
    </source>
</evidence>
<comment type="caution">
    <text evidence="2">The sequence shown here is derived from an EMBL/GenBank/DDBJ whole genome shotgun (WGS) entry which is preliminary data.</text>
</comment>
<keyword evidence="3" id="KW-1185">Reference proteome</keyword>